<dbReference type="InterPro" id="IPR013106">
    <property type="entry name" value="Ig_V-set"/>
</dbReference>
<evidence type="ECO:0000256" key="1">
    <source>
        <dbReference type="ARBA" id="ARBA00022859"/>
    </source>
</evidence>
<dbReference type="InterPro" id="IPR013783">
    <property type="entry name" value="Ig-like_fold"/>
</dbReference>
<dbReference type="InterPro" id="IPR050199">
    <property type="entry name" value="IgHV"/>
</dbReference>
<name>A0A8C9R3Z9_SCLFO</name>
<evidence type="ECO:0000256" key="3">
    <source>
        <dbReference type="ARBA" id="ARBA00043265"/>
    </source>
</evidence>
<accession>A0A8C9R3Z9</accession>
<evidence type="ECO:0000313" key="6">
    <source>
        <dbReference type="Proteomes" id="UP000694397"/>
    </source>
</evidence>
<dbReference type="SUPFAM" id="SSF48726">
    <property type="entry name" value="Immunoglobulin"/>
    <property type="match status" value="1"/>
</dbReference>
<dbReference type="GO" id="GO:0019814">
    <property type="term" value="C:immunoglobulin complex"/>
    <property type="evidence" value="ECO:0007669"/>
    <property type="project" value="UniProtKB-KW"/>
</dbReference>
<dbReference type="InterPro" id="IPR007110">
    <property type="entry name" value="Ig-like_dom"/>
</dbReference>
<evidence type="ECO:0000256" key="2">
    <source>
        <dbReference type="ARBA" id="ARBA00023130"/>
    </source>
</evidence>
<reference evidence="5" key="2">
    <citation type="submission" date="2025-08" db="UniProtKB">
        <authorList>
            <consortium name="Ensembl"/>
        </authorList>
    </citation>
    <scope>IDENTIFICATION</scope>
</reference>
<reference evidence="5" key="3">
    <citation type="submission" date="2025-09" db="UniProtKB">
        <authorList>
            <consortium name="Ensembl"/>
        </authorList>
    </citation>
    <scope>IDENTIFICATION</scope>
</reference>
<dbReference type="PANTHER" id="PTHR23266">
    <property type="entry name" value="IMMUNOGLOBULIN HEAVY CHAIN"/>
    <property type="match status" value="1"/>
</dbReference>
<sequence length="181" mass="19892">MNSFLSPGAQGDVVLTESGGQVVSPGGKFTLTCTGSGFIFKDYFMSWVRQAPQKGLEWISTVTPQLTYYSESGKGRFSISRDNDRSTVTLKINHLKAEDTAVYCYRDLYKNSTGVRGVSASLTHSPFRHLFKDQCLGLGFGSRLGCLATDWRPVLDVSPPSLALRPVLPGRLCDPVWDKGF</sequence>
<evidence type="ECO:0000259" key="4">
    <source>
        <dbReference type="PROSITE" id="PS50835"/>
    </source>
</evidence>
<dbReference type="PROSITE" id="PS50835">
    <property type="entry name" value="IG_LIKE"/>
    <property type="match status" value="1"/>
</dbReference>
<dbReference type="Pfam" id="PF07686">
    <property type="entry name" value="V-set"/>
    <property type="match status" value="1"/>
</dbReference>
<proteinExistence type="predicted"/>
<feature type="domain" description="Ig-like" evidence="4">
    <location>
        <begin position="7"/>
        <end position="103"/>
    </location>
</feature>
<dbReference type="OrthoDB" id="9945861at2759"/>
<protein>
    <recommendedName>
        <fullName evidence="4">Ig-like domain-containing protein</fullName>
    </recommendedName>
</protein>
<dbReference type="GeneTree" id="ENSGT01050000244936"/>
<dbReference type="SMART" id="SM00406">
    <property type="entry name" value="IGv"/>
    <property type="match status" value="1"/>
</dbReference>
<keyword evidence="6" id="KW-1185">Reference proteome</keyword>
<keyword evidence="2" id="KW-1064">Adaptive immunity</keyword>
<evidence type="ECO:0000313" key="5">
    <source>
        <dbReference type="Ensembl" id="ENSSFOP00015004526.2"/>
    </source>
</evidence>
<dbReference type="Ensembl" id="ENSSFOT00015004599.2">
    <property type="protein sequence ID" value="ENSSFOP00015004526.2"/>
    <property type="gene ID" value="ENSSFOG00015002971.2"/>
</dbReference>
<dbReference type="InterPro" id="IPR036179">
    <property type="entry name" value="Ig-like_dom_sf"/>
</dbReference>
<dbReference type="Proteomes" id="UP000694397">
    <property type="component" value="Chromosome 3"/>
</dbReference>
<organism evidence="5 6">
    <name type="scientific">Scleropages formosus</name>
    <name type="common">Asian bonytongue</name>
    <name type="synonym">Osteoglossum formosum</name>
    <dbReference type="NCBI Taxonomy" id="113540"/>
    <lineage>
        <taxon>Eukaryota</taxon>
        <taxon>Metazoa</taxon>
        <taxon>Chordata</taxon>
        <taxon>Craniata</taxon>
        <taxon>Vertebrata</taxon>
        <taxon>Euteleostomi</taxon>
        <taxon>Actinopterygii</taxon>
        <taxon>Neopterygii</taxon>
        <taxon>Teleostei</taxon>
        <taxon>Osteoglossocephala</taxon>
        <taxon>Osteoglossomorpha</taxon>
        <taxon>Osteoglossiformes</taxon>
        <taxon>Osteoglossidae</taxon>
        <taxon>Scleropages</taxon>
    </lineage>
</organism>
<dbReference type="GO" id="GO:0005576">
    <property type="term" value="C:extracellular region"/>
    <property type="evidence" value="ECO:0007669"/>
    <property type="project" value="UniProtKB-ARBA"/>
</dbReference>
<dbReference type="AlphaFoldDB" id="A0A8C9R3Z9"/>
<dbReference type="GO" id="GO:0002250">
    <property type="term" value="P:adaptive immune response"/>
    <property type="evidence" value="ECO:0007669"/>
    <property type="project" value="UniProtKB-KW"/>
</dbReference>
<keyword evidence="3" id="KW-1280">Immunoglobulin</keyword>
<keyword evidence="1" id="KW-0391">Immunity</keyword>
<reference evidence="5 6" key="1">
    <citation type="submission" date="2019-04" db="EMBL/GenBank/DDBJ databases">
        <authorList>
            <consortium name="Wellcome Sanger Institute Data Sharing"/>
        </authorList>
    </citation>
    <scope>NUCLEOTIDE SEQUENCE [LARGE SCALE GENOMIC DNA]</scope>
</reference>
<dbReference type="Gene3D" id="2.60.40.10">
    <property type="entry name" value="Immunoglobulins"/>
    <property type="match status" value="1"/>
</dbReference>